<gene>
    <name evidence="1" type="ORF">N7482_005555</name>
</gene>
<dbReference type="Pfam" id="PF11951">
    <property type="entry name" value="Fungal_trans_2"/>
    <property type="match status" value="1"/>
</dbReference>
<sequence>MSSTPIQKFTLISSFAANIIYLSNKHETPSPNATQAAWDPKAPRQPDVEPNFVFGDQNGLLNLMERVFSLHVLAQETGGLDSKSITQALTVWNDLEHLRPPEPLDTPRYLSLHAACVSALFVWLYLVVHPEDIGDEKVQTTVHTGLVNAENVSDSETFPFLLIPAFCLGLASIRDEERECVKGIFDKAERSGISKRFRETVTKSWKRQDRGMKRSWDWSI</sequence>
<reference evidence="1" key="2">
    <citation type="journal article" date="2023" name="IMA Fungus">
        <title>Comparative genomic study of the Penicillium genus elucidates a diverse pangenome and 15 lateral gene transfer events.</title>
        <authorList>
            <person name="Petersen C."/>
            <person name="Sorensen T."/>
            <person name="Nielsen M.R."/>
            <person name="Sondergaard T.E."/>
            <person name="Sorensen J.L."/>
            <person name="Fitzpatrick D.A."/>
            <person name="Frisvad J.C."/>
            <person name="Nielsen K.L."/>
        </authorList>
    </citation>
    <scope>NUCLEOTIDE SEQUENCE</scope>
    <source>
        <strain evidence="1">IBT 26290</strain>
    </source>
</reference>
<keyword evidence="2" id="KW-1185">Reference proteome</keyword>
<name>A0A9W9I514_9EURO</name>
<dbReference type="OrthoDB" id="434972at2759"/>
<dbReference type="Proteomes" id="UP001149163">
    <property type="component" value="Unassembled WGS sequence"/>
</dbReference>
<dbReference type="InterPro" id="IPR021858">
    <property type="entry name" value="Fun_TF"/>
</dbReference>
<dbReference type="AlphaFoldDB" id="A0A9W9I514"/>
<evidence type="ECO:0000313" key="1">
    <source>
        <dbReference type="EMBL" id="KAJ5166774.1"/>
    </source>
</evidence>
<comment type="caution">
    <text evidence="1">The sequence shown here is derived from an EMBL/GenBank/DDBJ whole genome shotgun (WGS) entry which is preliminary data.</text>
</comment>
<proteinExistence type="predicted"/>
<evidence type="ECO:0000313" key="2">
    <source>
        <dbReference type="Proteomes" id="UP001149163"/>
    </source>
</evidence>
<dbReference type="EMBL" id="JAPQKN010000003">
    <property type="protein sequence ID" value="KAJ5166774.1"/>
    <property type="molecule type" value="Genomic_DNA"/>
</dbReference>
<dbReference type="GeneID" id="81426856"/>
<reference evidence="1" key="1">
    <citation type="submission" date="2022-11" db="EMBL/GenBank/DDBJ databases">
        <authorList>
            <person name="Petersen C."/>
        </authorList>
    </citation>
    <scope>NUCLEOTIDE SEQUENCE</scope>
    <source>
        <strain evidence="1">IBT 26290</strain>
    </source>
</reference>
<dbReference type="RefSeq" id="XP_056543235.1">
    <property type="nucleotide sequence ID" value="XM_056687680.1"/>
</dbReference>
<accession>A0A9W9I514</accession>
<organism evidence="1 2">
    <name type="scientific">Penicillium canariense</name>
    <dbReference type="NCBI Taxonomy" id="189055"/>
    <lineage>
        <taxon>Eukaryota</taxon>
        <taxon>Fungi</taxon>
        <taxon>Dikarya</taxon>
        <taxon>Ascomycota</taxon>
        <taxon>Pezizomycotina</taxon>
        <taxon>Eurotiomycetes</taxon>
        <taxon>Eurotiomycetidae</taxon>
        <taxon>Eurotiales</taxon>
        <taxon>Aspergillaceae</taxon>
        <taxon>Penicillium</taxon>
    </lineage>
</organism>
<protein>
    <submittedName>
        <fullName evidence="1">Uncharacterized protein</fullName>
    </submittedName>
</protein>